<proteinExistence type="predicted"/>
<keyword evidence="3 6" id="KW-0812">Transmembrane</keyword>
<keyword evidence="5 6" id="KW-0472">Membrane</keyword>
<name>A0ABS1L2A3_9BACT</name>
<feature type="domain" description="MacB-like periplasmic core" evidence="8">
    <location>
        <begin position="493"/>
        <end position="636"/>
    </location>
</feature>
<evidence type="ECO:0000256" key="2">
    <source>
        <dbReference type="ARBA" id="ARBA00022475"/>
    </source>
</evidence>
<comment type="subcellular location">
    <subcellularLocation>
        <location evidence="1">Cell membrane</location>
        <topology evidence="1">Multi-pass membrane protein</topology>
    </subcellularLocation>
</comment>
<evidence type="ECO:0000259" key="7">
    <source>
        <dbReference type="Pfam" id="PF02687"/>
    </source>
</evidence>
<feature type="domain" description="ABC3 transporter permease C-terminal" evidence="7">
    <location>
        <begin position="301"/>
        <end position="414"/>
    </location>
</feature>
<keyword evidence="4 6" id="KW-1133">Transmembrane helix</keyword>
<feature type="transmembrane region" description="Helical" evidence="6">
    <location>
        <begin position="430"/>
        <end position="454"/>
    </location>
</feature>
<dbReference type="PANTHER" id="PTHR30572">
    <property type="entry name" value="MEMBRANE COMPONENT OF TRANSPORTER-RELATED"/>
    <property type="match status" value="1"/>
</dbReference>
<evidence type="ECO:0000313" key="10">
    <source>
        <dbReference type="Proteomes" id="UP000613030"/>
    </source>
</evidence>
<dbReference type="Pfam" id="PF12704">
    <property type="entry name" value="MacB_PCD"/>
    <property type="match status" value="2"/>
</dbReference>
<dbReference type="RefSeq" id="WP_202015264.1">
    <property type="nucleotide sequence ID" value="NZ_JAERRB010000014.1"/>
</dbReference>
<keyword evidence="10" id="KW-1185">Reference proteome</keyword>
<feature type="transmembrane region" description="Helical" evidence="6">
    <location>
        <begin position="680"/>
        <end position="704"/>
    </location>
</feature>
<evidence type="ECO:0000256" key="6">
    <source>
        <dbReference type="SAM" id="Phobius"/>
    </source>
</evidence>
<dbReference type="InterPro" id="IPR025857">
    <property type="entry name" value="MacB_PCD"/>
</dbReference>
<feature type="transmembrane region" description="Helical" evidence="6">
    <location>
        <begin position="351"/>
        <end position="372"/>
    </location>
</feature>
<feature type="transmembrane region" description="Helical" evidence="6">
    <location>
        <begin position="21"/>
        <end position="41"/>
    </location>
</feature>
<dbReference type="EMBL" id="JAERRB010000014">
    <property type="protein sequence ID" value="MBL0745072.1"/>
    <property type="molecule type" value="Genomic_DNA"/>
</dbReference>
<feature type="transmembrane region" description="Helical" evidence="6">
    <location>
        <begin position="763"/>
        <end position="787"/>
    </location>
</feature>
<sequence length="803" mass="89685">MFRNYLITSFRSLLKNVNYSLINIGGLTLGITCVFLIVQYLRTELAYDRFHDGAENIYRITWENQNPQTRVPHPMAQAMANDFPEVESAVSLTPLWGPGLTRQTFSFRNIEKNIQYDETNVLAVDSNFFKVFSFELLKGDPSTVLKRPDGLLISESTAKRYFGTDEPIGKFLSVNDDRNTIEVIGVFRDVPAQSHFHFDFLVSYVHEKADEDPDSEFYTWKDFGHYNYIRLKPGTDAKALEAKILPWVRKYIDLTPEEFRYLEANHYGFRLQPITDIHLTSVLRWELEPNGNIDYVYMMSAAAILILVIACINFINLSTAQSSGRAKEIGIRKSLGAFRTQLITQFTGESMLVALLATFLSLVLIQFALPLFNAATHQTVQLSGYAVVLLVGLGLTAGLLAGLYPSLFLSGIKPAAVLKGKGLQGPRGTGLRKVFTVFQFSASMILICVSVIIYQQLNAVENRGLGFNREEVLVIPIKNRHAIAPHQDELHTELAKIAGVKEVSAASNIPGKSFNQQTIFADSDPQQRVDASEIAVSYDLLKVLDIPLASGRNFLRENAADENSFLINETAAQSLNLNQPVGKTIVLDRDGDALKGNVIGVVKDFHYQSFHQAVQPLIFTVRKANFNYVLVKLNTKDFPKTLAAITSTWKKFDSRFGFEFSFLSDTLNEQYAEEKKIAQVLITFSVVAILIACFGLLGIAALTFQNRTKEVSVRKVLGAGFGDLIFLLVKDFTTLVLFAVVIAAPLAWWIMNDWLQHFTYRVGMSPLVFVGAGVLLLVVAWATLGYLTLKLARVNPATTLKSE</sequence>
<feature type="domain" description="ABC3 transporter permease C-terminal" evidence="7">
    <location>
        <begin position="682"/>
        <end position="796"/>
    </location>
</feature>
<keyword evidence="2" id="KW-1003">Cell membrane</keyword>
<dbReference type="InterPro" id="IPR050250">
    <property type="entry name" value="Macrolide_Exporter_MacB"/>
</dbReference>
<feature type="transmembrane region" description="Helical" evidence="6">
    <location>
        <begin position="295"/>
        <end position="317"/>
    </location>
</feature>
<feature type="domain" description="MacB-like periplasmic core" evidence="8">
    <location>
        <begin position="20"/>
        <end position="244"/>
    </location>
</feature>
<evidence type="ECO:0000256" key="5">
    <source>
        <dbReference type="ARBA" id="ARBA00023136"/>
    </source>
</evidence>
<feature type="transmembrane region" description="Helical" evidence="6">
    <location>
        <begin position="724"/>
        <end position="751"/>
    </location>
</feature>
<dbReference type="InterPro" id="IPR003838">
    <property type="entry name" value="ABC3_permease_C"/>
</dbReference>
<gene>
    <name evidence="9" type="ORF">JI741_27835</name>
</gene>
<feature type="transmembrane region" description="Helical" evidence="6">
    <location>
        <begin position="384"/>
        <end position="409"/>
    </location>
</feature>
<evidence type="ECO:0000259" key="8">
    <source>
        <dbReference type="Pfam" id="PF12704"/>
    </source>
</evidence>
<evidence type="ECO:0000313" key="9">
    <source>
        <dbReference type="EMBL" id="MBL0745072.1"/>
    </source>
</evidence>
<comment type="caution">
    <text evidence="9">The sequence shown here is derived from an EMBL/GenBank/DDBJ whole genome shotgun (WGS) entry which is preliminary data.</text>
</comment>
<reference evidence="9 10" key="1">
    <citation type="submission" date="2021-01" db="EMBL/GenBank/DDBJ databases">
        <title>Chryseolinea sp. Jin1 Genome sequencing and assembly.</title>
        <authorList>
            <person name="Kim I."/>
        </authorList>
    </citation>
    <scope>NUCLEOTIDE SEQUENCE [LARGE SCALE GENOMIC DNA]</scope>
    <source>
        <strain evidence="9 10">Jin1</strain>
    </source>
</reference>
<evidence type="ECO:0000256" key="3">
    <source>
        <dbReference type="ARBA" id="ARBA00022692"/>
    </source>
</evidence>
<protein>
    <submittedName>
        <fullName evidence="9">ABC transporter permease</fullName>
    </submittedName>
</protein>
<organism evidence="9 10">
    <name type="scientific">Chryseolinea lacunae</name>
    <dbReference type="NCBI Taxonomy" id="2801331"/>
    <lineage>
        <taxon>Bacteria</taxon>
        <taxon>Pseudomonadati</taxon>
        <taxon>Bacteroidota</taxon>
        <taxon>Cytophagia</taxon>
        <taxon>Cytophagales</taxon>
        <taxon>Fulvivirgaceae</taxon>
        <taxon>Chryseolinea</taxon>
    </lineage>
</organism>
<evidence type="ECO:0000256" key="1">
    <source>
        <dbReference type="ARBA" id="ARBA00004651"/>
    </source>
</evidence>
<evidence type="ECO:0000256" key="4">
    <source>
        <dbReference type="ARBA" id="ARBA00022989"/>
    </source>
</evidence>
<dbReference type="Proteomes" id="UP000613030">
    <property type="component" value="Unassembled WGS sequence"/>
</dbReference>
<dbReference type="Pfam" id="PF02687">
    <property type="entry name" value="FtsX"/>
    <property type="match status" value="2"/>
</dbReference>
<accession>A0ABS1L2A3</accession>
<dbReference type="PANTHER" id="PTHR30572:SF18">
    <property type="entry name" value="ABC-TYPE MACROLIDE FAMILY EXPORT SYSTEM PERMEASE COMPONENT 2"/>
    <property type="match status" value="1"/>
</dbReference>